<dbReference type="RefSeq" id="WP_088253195.1">
    <property type="nucleotide sequence ID" value="NZ_NIDE01000002.1"/>
</dbReference>
<evidence type="ECO:0000313" key="2">
    <source>
        <dbReference type="Proteomes" id="UP000214646"/>
    </source>
</evidence>
<keyword evidence="2" id="KW-1185">Reference proteome</keyword>
<gene>
    <name evidence="1" type="ORF">FRUB_01796</name>
</gene>
<proteinExistence type="predicted"/>
<protein>
    <submittedName>
        <fullName evidence="1">Uncharacterized protein</fullName>
    </submittedName>
</protein>
<name>A0A225EA76_9BACT</name>
<dbReference type="EMBL" id="NIDE01000002">
    <property type="protein sequence ID" value="OWK45465.1"/>
    <property type="molecule type" value="Genomic_DNA"/>
</dbReference>
<accession>A0A225EA76</accession>
<sequence length="173" mass="18310">MKAPKIVLGVTAGVFVAAAAWGATFLLRGHEAEVTTLLGGPDAVTTIQKADKVEAYRLDPKPGAVEPAVVGDAVPVPAPLATKIATALTADSTYAWDFAKGCKPNYGVRLSFFRGSDRVDVFLCFECDLLRADHNGARGAAKDFDPGRPAFVKAVKELFPKDPVVQALNEIGR</sequence>
<dbReference type="Proteomes" id="UP000214646">
    <property type="component" value="Unassembled WGS sequence"/>
</dbReference>
<comment type="caution">
    <text evidence="1">The sequence shown here is derived from an EMBL/GenBank/DDBJ whole genome shotgun (WGS) entry which is preliminary data.</text>
</comment>
<dbReference type="OrthoDB" id="286959at2"/>
<dbReference type="AlphaFoldDB" id="A0A225EA76"/>
<organism evidence="1 2">
    <name type="scientific">Fimbriiglobus ruber</name>
    <dbReference type="NCBI Taxonomy" id="1908690"/>
    <lineage>
        <taxon>Bacteria</taxon>
        <taxon>Pseudomonadati</taxon>
        <taxon>Planctomycetota</taxon>
        <taxon>Planctomycetia</taxon>
        <taxon>Gemmatales</taxon>
        <taxon>Gemmataceae</taxon>
        <taxon>Fimbriiglobus</taxon>
    </lineage>
</organism>
<evidence type="ECO:0000313" key="1">
    <source>
        <dbReference type="EMBL" id="OWK45465.1"/>
    </source>
</evidence>
<reference evidence="2" key="1">
    <citation type="submission" date="2017-06" db="EMBL/GenBank/DDBJ databases">
        <title>Genome analysis of Fimbriiglobus ruber SP5, the first member of the order Planctomycetales with confirmed chitinolytic capability.</title>
        <authorList>
            <person name="Ravin N.V."/>
            <person name="Rakitin A.L."/>
            <person name="Ivanova A.A."/>
            <person name="Beletsky A.V."/>
            <person name="Kulichevskaya I.S."/>
            <person name="Mardanov A.V."/>
            <person name="Dedysh S.N."/>
        </authorList>
    </citation>
    <scope>NUCLEOTIDE SEQUENCE [LARGE SCALE GENOMIC DNA]</scope>
    <source>
        <strain evidence="2">SP5</strain>
    </source>
</reference>